<keyword evidence="4" id="KW-1185">Reference proteome</keyword>
<reference evidence="3 4" key="1">
    <citation type="submission" date="2018-01" db="EMBL/GenBank/DDBJ databases">
        <title>Complete genome sequences of the type strains of Marinobacter flavimaris and Marinobacter maroccanus.</title>
        <authorList>
            <person name="Palau M."/>
            <person name="Boujida N."/>
            <person name="Manresa A."/>
            <person name="Minana-Galbis D."/>
        </authorList>
    </citation>
    <scope>NUCLEOTIDE SEQUENCE [LARGE SCALE GENOMIC DNA]</scope>
    <source>
        <strain evidence="3 4">N4</strain>
    </source>
</reference>
<proteinExistence type="predicted"/>
<gene>
    <name evidence="3" type="ORF">KEHDKFFH_00220</name>
</gene>
<dbReference type="AlphaFoldDB" id="A0A2S5ZEN2"/>
<organism evidence="3 4">
    <name type="scientific">Marinobacter maroccanus</name>
    <dbReference type="NCBI Taxonomy" id="2055143"/>
    <lineage>
        <taxon>Bacteria</taxon>
        <taxon>Pseudomonadati</taxon>
        <taxon>Pseudomonadota</taxon>
        <taxon>Gammaproteobacteria</taxon>
        <taxon>Pseudomonadales</taxon>
        <taxon>Marinobacteraceae</taxon>
        <taxon>Marinobacter</taxon>
    </lineage>
</organism>
<dbReference type="InterPro" id="IPR036380">
    <property type="entry name" value="Isochorismatase-like_sf"/>
</dbReference>
<dbReference type="InterPro" id="IPR000868">
    <property type="entry name" value="Isochorismatase-like_dom"/>
</dbReference>
<dbReference type="SUPFAM" id="SSF52499">
    <property type="entry name" value="Isochorismatase-like hydrolases"/>
    <property type="match status" value="1"/>
</dbReference>
<dbReference type="Gene3D" id="3.40.50.850">
    <property type="entry name" value="Isochorismatase-like"/>
    <property type="match status" value="1"/>
</dbReference>
<sequence>MTTASTTLRDLKGLSHSPSPLSDSALIMIDCQNTYREGIMKLEGVEDALEEGKKLLERARALGVPIFHIRHDAGPGSPYDINDHLGAIADIVAPREGEPVITKNFPNSFVQTDLDEQLKAKGVKNIILAGFMTHMCVNSTAHGGFNLGYAPTVVASATATRPLQAANGKVLSAQEVHDGALASTRDLYAAVVDSVADLPD</sequence>
<dbReference type="InterPro" id="IPR050272">
    <property type="entry name" value="Isochorismatase-like_hydrls"/>
</dbReference>
<feature type="domain" description="Isochorismatase-like" evidence="2">
    <location>
        <begin position="24"/>
        <end position="191"/>
    </location>
</feature>
<comment type="caution">
    <text evidence="3">The sequence shown here is derived from an EMBL/GenBank/DDBJ whole genome shotgun (WGS) entry which is preliminary data.</text>
</comment>
<evidence type="ECO:0000259" key="2">
    <source>
        <dbReference type="Pfam" id="PF00857"/>
    </source>
</evidence>
<dbReference type="GO" id="GO:0016787">
    <property type="term" value="F:hydrolase activity"/>
    <property type="evidence" value="ECO:0007669"/>
    <property type="project" value="UniProtKB-KW"/>
</dbReference>
<evidence type="ECO:0000313" key="4">
    <source>
        <dbReference type="Proteomes" id="UP000239917"/>
    </source>
</evidence>
<protein>
    <submittedName>
        <fullName evidence="3">Cysteine hydrolase</fullName>
    </submittedName>
</protein>
<name>A0A2S5ZEN2_9GAMM</name>
<dbReference type="Proteomes" id="UP000239917">
    <property type="component" value="Unassembled WGS sequence"/>
</dbReference>
<evidence type="ECO:0000256" key="1">
    <source>
        <dbReference type="ARBA" id="ARBA00022801"/>
    </source>
</evidence>
<dbReference type="PANTHER" id="PTHR43540">
    <property type="entry name" value="PEROXYUREIDOACRYLATE/UREIDOACRYLATE AMIDOHYDROLASE-RELATED"/>
    <property type="match status" value="1"/>
</dbReference>
<dbReference type="OrthoDB" id="1157330at2"/>
<dbReference type="Pfam" id="PF00857">
    <property type="entry name" value="Isochorismatase"/>
    <property type="match status" value="1"/>
</dbReference>
<dbReference type="RefSeq" id="WP_104320061.1">
    <property type="nucleotide sequence ID" value="NZ_PSSX01000001.1"/>
</dbReference>
<accession>A0A2S5ZEN2</accession>
<evidence type="ECO:0000313" key="3">
    <source>
        <dbReference type="EMBL" id="PPI85781.1"/>
    </source>
</evidence>
<keyword evidence="1 3" id="KW-0378">Hydrolase</keyword>
<dbReference type="EMBL" id="PSSX01000001">
    <property type="protein sequence ID" value="PPI85781.1"/>
    <property type="molecule type" value="Genomic_DNA"/>
</dbReference>
<dbReference type="PANTHER" id="PTHR43540:SF15">
    <property type="entry name" value="BLR5631 PROTEIN"/>
    <property type="match status" value="1"/>
</dbReference>
<dbReference type="CDD" id="cd01014">
    <property type="entry name" value="nicotinamidase_related"/>
    <property type="match status" value="1"/>
</dbReference>